<feature type="region of interest" description="Disordered" evidence="1">
    <location>
        <begin position="168"/>
        <end position="191"/>
    </location>
</feature>
<keyword evidence="4" id="KW-1185">Reference proteome</keyword>
<evidence type="ECO:0000256" key="1">
    <source>
        <dbReference type="SAM" id="MobiDB-lite"/>
    </source>
</evidence>
<organism evidence="3 4">
    <name type="scientific">Mycena albidolilacea</name>
    <dbReference type="NCBI Taxonomy" id="1033008"/>
    <lineage>
        <taxon>Eukaryota</taxon>
        <taxon>Fungi</taxon>
        <taxon>Dikarya</taxon>
        <taxon>Basidiomycota</taxon>
        <taxon>Agaricomycotina</taxon>
        <taxon>Agaricomycetes</taxon>
        <taxon>Agaricomycetidae</taxon>
        <taxon>Agaricales</taxon>
        <taxon>Marasmiineae</taxon>
        <taxon>Mycenaceae</taxon>
        <taxon>Mycena</taxon>
    </lineage>
</organism>
<name>A0AAD7EZY8_9AGAR</name>
<dbReference type="InterPro" id="IPR000008">
    <property type="entry name" value="C2_dom"/>
</dbReference>
<dbReference type="EMBL" id="JARIHO010000006">
    <property type="protein sequence ID" value="KAJ7359413.1"/>
    <property type="molecule type" value="Genomic_DNA"/>
</dbReference>
<dbReference type="Pfam" id="PF00168">
    <property type="entry name" value="C2"/>
    <property type="match status" value="1"/>
</dbReference>
<sequence length="191" mass="21132">MTATNESFGKLYSKRIQFHIDAVTALPLPKRSPKVPTAYVSVKISDIKDHLKTGVVKGQNPTWQQNLSPTRINENSEVVFEVKHRSIWPKPSTSRVAVTDPYPLSTLLEMQGGNTFKTNIELPLHAAITTNASGKQMAGSLSVNIRELTSIETAKICCEMAERKSSELQRIDSQNGPVVPQIQKTPEHLTV</sequence>
<dbReference type="SUPFAM" id="SSF49562">
    <property type="entry name" value="C2 domain (Calcium/lipid-binding domain, CaLB)"/>
    <property type="match status" value="1"/>
</dbReference>
<dbReference type="AlphaFoldDB" id="A0AAD7EZY8"/>
<protein>
    <recommendedName>
        <fullName evidence="2">C2 domain-containing protein</fullName>
    </recommendedName>
</protein>
<feature type="domain" description="C2" evidence="2">
    <location>
        <begin position="22"/>
        <end position="86"/>
    </location>
</feature>
<evidence type="ECO:0000313" key="4">
    <source>
        <dbReference type="Proteomes" id="UP001218218"/>
    </source>
</evidence>
<gene>
    <name evidence="3" type="ORF">DFH08DRAFT_846030</name>
</gene>
<dbReference type="InterPro" id="IPR035892">
    <property type="entry name" value="C2_domain_sf"/>
</dbReference>
<evidence type="ECO:0000313" key="3">
    <source>
        <dbReference type="EMBL" id="KAJ7359413.1"/>
    </source>
</evidence>
<comment type="caution">
    <text evidence="3">The sequence shown here is derived from an EMBL/GenBank/DDBJ whole genome shotgun (WGS) entry which is preliminary data.</text>
</comment>
<proteinExistence type="predicted"/>
<accession>A0AAD7EZY8</accession>
<dbReference type="Proteomes" id="UP001218218">
    <property type="component" value="Unassembled WGS sequence"/>
</dbReference>
<reference evidence="3" key="1">
    <citation type="submission" date="2023-03" db="EMBL/GenBank/DDBJ databases">
        <title>Massive genome expansion in bonnet fungi (Mycena s.s.) driven by repeated elements and novel gene families across ecological guilds.</title>
        <authorList>
            <consortium name="Lawrence Berkeley National Laboratory"/>
            <person name="Harder C.B."/>
            <person name="Miyauchi S."/>
            <person name="Viragh M."/>
            <person name="Kuo A."/>
            <person name="Thoen E."/>
            <person name="Andreopoulos B."/>
            <person name="Lu D."/>
            <person name="Skrede I."/>
            <person name="Drula E."/>
            <person name="Henrissat B."/>
            <person name="Morin E."/>
            <person name="Kohler A."/>
            <person name="Barry K."/>
            <person name="LaButti K."/>
            <person name="Morin E."/>
            <person name="Salamov A."/>
            <person name="Lipzen A."/>
            <person name="Mereny Z."/>
            <person name="Hegedus B."/>
            <person name="Baldrian P."/>
            <person name="Stursova M."/>
            <person name="Weitz H."/>
            <person name="Taylor A."/>
            <person name="Grigoriev I.V."/>
            <person name="Nagy L.G."/>
            <person name="Martin F."/>
            <person name="Kauserud H."/>
        </authorList>
    </citation>
    <scope>NUCLEOTIDE SEQUENCE</scope>
    <source>
        <strain evidence="3">CBHHK002</strain>
    </source>
</reference>
<evidence type="ECO:0000259" key="2">
    <source>
        <dbReference type="Pfam" id="PF00168"/>
    </source>
</evidence>